<dbReference type="SUPFAM" id="SSF48452">
    <property type="entry name" value="TPR-like"/>
    <property type="match status" value="2"/>
</dbReference>
<dbReference type="InterPro" id="IPR019734">
    <property type="entry name" value="TPR_rpt"/>
</dbReference>
<reference evidence="3" key="2">
    <citation type="submission" date="2020-09" db="EMBL/GenBank/DDBJ databases">
        <authorList>
            <person name="Sun Q."/>
            <person name="Kim S."/>
        </authorList>
    </citation>
    <scope>NUCLEOTIDE SEQUENCE</scope>
    <source>
        <strain evidence="3">KCTC 12870</strain>
    </source>
</reference>
<dbReference type="PROSITE" id="PS51257">
    <property type="entry name" value="PROKAR_LIPOPROTEIN"/>
    <property type="match status" value="1"/>
</dbReference>
<proteinExistence type="predicted"/>
<dbReference type="Pfam" id="PF14559">
    <property type="entry name" value="TPR_19"/>
    <property type="match status" value="1"/>
</dbReference>
<dbReference type="PANTHER" id="PTHR12558:SF13">
    <property type="entry name" value="CELL DIVISION CYCLE PROTEIN 27 HOMOLOG"/>
    <property type="match status" value="1"/>
</dbReference>
<protein>
    <recommendedName>
        <fullName evidence="5">Tetratricopeptide repeat protein</fullName>
    </recommendedName>
</protein>
<feature type="repeat" description="TPR" evidence="1">
    <location>
        <begin position="515"/>
        <end position="548"/>
    </location>
</feature>
<dbReference type="Proteomes" id="UP000642829">
    <property type="component" value="Unassembled WGS sequence"/>
</dbReference>
<accession>A0A8J3DH42</accession>
<dbReference type="Gene3D" id="1.25.40.10">
    <property type="entry name" value="Tetratricopeptide repeat domain"/>
    <property type="match status" value="2"/>
</dbReference>
<dbReference type="PROSITE" id="PS50005">
    <property type="entry name" value="TPR"/>
    <property type="match status" value="1"/>
</dbReference>
<feature type="region of interest" description="Disordered" evidence="2">
    <location>
        <begin position="271"/>
        <end position="301"/>
    </location>
</feature>
<evidence type="ECO:0000256" key="1">
    <source>
        <dbReference type="PROSITE-ProRule" id="PRU00339"/>
    </source>
</evidence>
<comment type="caution">
    <text evidence="3">The sequence shown here is derived from an EMBL/GenBank/DDBJ whole genome shotgun (WGS) entry which is preliminary data.</text>
</comment>
<name>A0A8J3DH42_9BACT</name>
<gene>
    <name evidence="3" type="ORF">GCM10007047_04140</name>
</gene>
<sequence>MKQQYSTQLACLLVLLATLFLAACGGKERMPDEAAIQQALDAANELVYENQVDLAITRLEELEKQAPGNPLVIEAMAFAYAKQPDPAMAAIYFDQAYRMNPANADLALYAAQSHLENGDPKSAASAYGTYLKTNPDDAVAWKALASAEYELKRNQAALDAYLEAFRRSRQTPTHEEAAMVGHLYHAVGNSAQATKWYMQALRPGGAPTDRLTAQLGLFELALRAHEWPRANELMIQIESEFPGELAAGPYASSRTELIKWRTAQNALQEAALSQAVDTPPPSSIPVSGASTATSSAPQVSTNASNMLSTEDLLAASADMPVVVSSSNVAVPPPPLSTEQAATTPKPTTTPATSTSTATSTTTSAIASATTLGNLTDPNDPALAKAFPTETMVDITAELQTHTPVVTTDAGALTATDVEITETTLSDTAAEMTEVAITETETIETTDGGELTVAEITETTSAAGETVTETIGIIEIDPPDRNMTPAQRATLAYEAEDYVTAIRFYRQALATESNNAELSYDLSRAYFNNGQYREAEIYASEATRLSPNDVRFTLNYLRAIQRTMSREALMRELVRAKERFPNSPDITLALGRAYEVIMGNTRNARFLYEEFVTMAPNHPRTDEIRKKLEKLPRY</sequence>
<evidence type="ECO:0000256" key="2">
    <source>
        <dbReference type="SAM" id="MobiDB-lite"/>
    </source>
</evidence>
<dbReference type="SMART" id="SM00028">
    <property type="entry name" value="TPR"/>
    <property type="match status" value="5"/>
</dbReference>
<organism evidence="3 4">
    <name type="scientific">Cerasicoccus arenae</name>
    <dbReference type="NCBI Taxonomy" id="424488"/>
    <lineage>
        <taxon>Bacteria</taxon>
        <taxon>Pseudomonadati</taxon>
        <taxon>Verrucomicrobiota</taxon>
        <taxon>Opitutia</taxon>
        <taxon>Puniceicoccales</taxon>
        <taxon>Cerasicoccaceae</taxon>
        <taxon>Cerasicoccus</taxon>
    </lineage>
</organism>
<dbReference type="Pfam" id="PF13432">
    <property type="entry name" value="TPR_16"/>
    <property type="match status" value="2"/>
</dbReference>
<evidence type="ECO:0008006" key="5">
    <source>
        <dbReference type="Google" id="ProtNLM"/>
    </source>
</evidence>
<evidence type="ECO:0000313" key="3">
    <source>
        <dbReference type="EMBL" id="GHB92249.1"/>
    </source>
</evidence>
<feature type="compositionally biased region" description="Low complexity" evidence="2">
    <location>
        <begin position="340"/>
        <end position="361"/>
    </location>
</feature>
<keyword evidence="4" id="KW-1185">Reference proteome</keyword>
<evidence type="ECO:0000313" key="4">
    <source>
        <dbReference type="Proteomes" id="UP000642829"/>
    </source>
</evidence>
<reference evidence="3" key="1">
    <citation type="journal article" date="2014" name="Int. J. Syst. Evol. Microbiol.">
        <title>Complete genome sequence of Corynebacterium casei LMG S-19264T (=DSM 44701T), isolated from a smear-ripened cheese.</title>
        <authorList>
            <consortium name="US DOE Joint Genome Institute (JGI-PGF)"/>
            <person name="Walter F."/>
            <person name="Albersmeier A."/>
            <person name="Kalinowski J."/>
            <person name="Ruckert C."/>
        </authorList>
    </citation>
    <scope>NUCLEOTIDE SEQUENCE</scope>
    <source>
        <strain evidence="3">KCTC 12870</strain>
    </source>
</reference>
<dbReference type="PANTHER" id="PTHR12558">
    <property type="entry name" value="CELL DIVISION CYCLE 16,23,27"/>
    <property type="match status" value="1"/>
</dbReference>
<dbReference type="RefSeq" id="WP_189511367.1">
    <property type="nucleotide sequence ID" value="NZ_BMXG01000002.1"/>
</dbReference>
<feature type="compositionally biased region" description="Polar residues" evidence="2">
    <location>
        <begin position="284"/>
        <end position="301"/>
    </location>
</feature>
<dbReference type="InterPro" id="IPR011990">
    <property type="entry name" value="TPR-like_helical_dom_sf"/>
</dbReference>
<dbReference type="EMBL" id="BMXG01000002">
    <property type="protein sequence ID" value="GHB92249.1"/>
    <property type="molecule type" value="Genomic_DNA"/>
</dbReference>
<keyword evidence="1" id="KW-0802">TPR repeat</keyword>
<dbReference type="AlphaFoldDB" id="A0A8J3DH42"/>
<feature type="region of interest" description="Disordered" evidence="2">
    <location>
        <begin position="328"/>
        <end position="361"/>
    </location>
</feature>